<dbReference type="Proteomes" id="UP000885750">
    <property type="component" value="Unassembled WGS sequence"/>
</dbReference>
<dbReference type="AlphaFoldDB" id="A0A7V2WVU9"/>
<proteinExistence type="predicted"/>
<keyword evidence="1" id="KW-1133">Transmembrane helix</keyword>
<comment type="caution">
    <text evidence="2">The sequence shown here is derived from an EMBL/GenBank/DDBJ whole genome shotgun (WGS) entry which is preliminary data.</text>
</comment>
<organism evidence="2">
    <name type="scientific">Leucothrix mucor</name>
    <dbReference type="NCBI Taxonomy" id="45248"/>
    <lineage>
        <taxon>Bacteria</taxon>
        <taxon>Pseudomonadati</taxon>
        <taxon>Pseudomonadota</taxon>
        <taxon>Gammaproteobacteria</taxon>
        <taxon>Thiotrichales</taxon>
        <taxon>Thiotrichaceae</taxon>
        <taxon>Leucothrix</taxon>
    </lineage>
</organism>
<reference evidence="2" key="1">
    <citation type="journal article" date="2020" name="mSystems">
        <title>Genome- and Community-Level Interaction Insights into Carbon Utilization and Element Cycling Functions of Hydrothermarchaeota in Hydrothermal Sediment.</title>
        <authorList>
            <person name="Zhou Z."/>
            <person name="Liu Y."/>
            <person name="Xu W."/>
            <person name="Pan J."/>
            <person name="Luo Z.H."/>
            <person name="Li M."/>
        </authorList>
    </citation>
    <scope>NUCLEOTIDE SEQUENCE [LARGE SCALE GENOMIC DNA]</scope>
    <source>
        <strain evidence="2">HyVt-493</strain>
    </source>
</reference>
<gene>
    <name evidence="2" type="ORF">ENJ51_10520</name>
</gene>
<sequence>MKRNDKPEGRGCLRTLGIMLLTVIISVAATTWLITAYLFPKNFEPVELSKKEESVLASKLRDIGITGLMTKSAKQTKNSEQNVGILTPEKYAEDPKKRNISLSEKELNALLAKNTDLANKLAIDLAEDFASAKLIIPLDPDFPLFGGKTLKVSAGMELAYQAERPIVILKGVSVWGVPIPNAWLGNLKNVDLVKEFGGNEGFWKSFADGIENIQVKEEHLIIKLKE</sequence>
<feature type="transmembrane region" description="Helical" evidence="1">
    <location>
        <begin position="12"/>
        <end position="39"/>
    </location>
</feature>
<keyword evidence="1" id="KW-0472">Membrane</keyword>
<evidence type="ECO:0000313" key="2">
    <source>
        <dbReference type="EMBL" id="HFC93230.1"/>
    </source>
</evidence>
<name>A0A7V2WVU9_LEUMU</name>
<accession>A0A7V2WVU9</accession>
<keyword evidence="1" id="KW-0812">Transmembrane</keyword>
<protein>
    <submittedName>
        <fullName evidence="2">Arginine N-succinyltransferase</fullName>
    </submittedName>
</protein>
<dbReference type="EMBL" id="DRMS01000395">
    <property type="protein sequence ID" value="HFC93230.1"/>
    <property type="molecule type" value="Genomic_DNA"/>
</dbReference>
<evidence type="ECO:0000256" key="1">
    <source>
        <dbReference type="SAM" id="Phobius"/>
    </source>
</evidence>